<evidence type="ECO:0000313" key="5">
    <source>
        <dbReference type="EMBL" id="KAF4365842.1"/>
    </source>
</evidence>
<keyword evidence="4" id="KW-1133">Transmembrane helix</keyword>
<dbReference type="GO" id="GO:0006820">
    <property type="term" value="P:monoatomic anion transport"/>
    <property type="evidence" value="ECO:0007669"/>
    <property type="project" value="TreeGrafter"/>
</dbReference>
<protein>
    <recommendedName>
        <fullName evidence="7">Mechanosensitive ion channel protein</fullName>
    </recommendedName>
</protein>
<feature type="compositionally biased region" description="Gly residues" evidence="3">
    <location>
        <begin position="1199"/>
        <end position="1208"/>
    </location>
</feature>
<name>A0A7J6F552_CANSA</name>
<feature type="transmembrane region" description="Helical" evidence="4">
    <location>
        <begin position="1098"/>
        <end position="1117"/>
    </location>
</feature>
<comment type="caution">
    <text evidence="5">The sequence shown here is derived from an EMBL/GenBank/DDBJ whole genome shotgun (WGS) entry which is preliminary data.</text>
</comment>
<feature type="compositionally biased region" description="Low complexity" evidence="3">
    <location>
        <begin position="602"/>
        <end position="613"/>
    </location>
</feature>
<keyword evidence="4" id="KW-0812">Transmembrane</keyword>
<feature type="transmembrane region" description="Helical" evidence="4">
    <location>
        <begin position="753"/>
        <end position="774"/>
    </location>
</feature>
<dbReference type="GO" id="GO:0008381">
    <property type="term" value="F:mechanosensitive monoatomic ion channel activity"/>
    <property type="evidence" value="ECO:0007669"/>
    <property type="project" value="TreeGrafter"/>
</dbReference>
<dbReference type="EMBL" id="JAATIQ010000269">
    <property type="protein sequence ID" value="KAF4365842.1"/>
    <property type="molecule type" value="Genomic_DNA"/>
</dbReference>
<dbReference type="AlphaFoldDB" id="A0A7J6F552"/>
<feature type="compositionally biased region" description="Gly residues" evidence="3">
    <location>
        <begin position="553"/>
        <end position="562"/>
    </location>
</feature>
<dbReference type="Proteomes" id="UP000583929">
    <property type="component" value="Unassembled WGS sequence"/>
</dbReference>
<feature type="region of interest" description="Disordered" evidence="3">
    <location>
        <begin position="551"/>
        <end position="618"/>
    </location>
</feature>
<dbReference type="PANTHER" id="PTHR31618">
    <property type="entry name" value="MECHANOSENSITIVE ION CHANNEL PROTEIN 5"/>
    <property type="match status" value="1"/>
</dbReference>
<comment type="subcellular location">
    <subcellularLocation>
        <location evidence="1">Membrane</location>
        <topology evidence="1">Multi-pass membrane protein</topology>
    </subcellularLocation>
</comment>
<organism evidence="5 6">
    <name type="scientific">Cannabis sativa</name>
    <name type="common">Hemp</name>
    <name type="synonym">Marijuana</name>
    <dbReference type="NCBI Taxonomy" id="3483"/>
    <lineage>
        <taxon>Eukaryota</taxon>
        <taxon>Viridiplantae</taxon>
        <taxon>Streptophyta</taxon>
        <taxon>Embryophyta</taxon>
        <taxon>Tracheophyta</taxon>
        <taxon>Spermatophyta</taxon>
        <taxon>Magnoliopsida</taxon>
        <taxon>eudicotyledons</taxon>
        <taxon>Gunneridae</taxon>
        <taxon>Pentapetalae</taxon>
        <taxon>rosids</taxon>
        <taxon>fabids</taxon>
        <taxon>Rosales</taxon>
        <taxon>Cannabaceae</taxon>
        <taxon>Cannabis</taxon>
    </lineage>
</organism>
<evidence type="ECO:0000256" key="3">
    <source>
        <dbReference type="SAM" id="MobiDB-lite"/>
    </source>
</evidence>
<accession>A0A7J6F552</accession>
<reference evidence="5 6" key="1">
    <citation type="journal article" date="2020" name="bioRxiv">
        <title>Sequence and annotation of 42 cannabis genomes reveals extensive copy number variation in cannabinoid synthesis and pathogen resistance genes.</title>
        <authorList>
            <person name="Mckernan K.J."/>
            <person name="Helbert Y."/>
            <person name="Kane L.T."/>
            <person name="Ebling H."/>
            <person name="Zhang L."/>
            <person name="Liu B."/>
            <person name="Eaton Z."/>
            <person name="Mclaughlin S."/>
            <person name="Kingan S."/>
            <person name="Baybayan P."/>
            <person name="Concepcion G."/>
            <person name="Jordan M."/>
            <person name="Riva A."/>
            <person name="Barbazuk W."/>
            <person name="Harkins T."/>
        </authorList>
    </citation>
    <scope>NUCLEOTIDE SEQUENCE [LARGE SCALE GENOMIC DNA]</scope>
    <source>
        <strain evidence="6">cv. Jamaican Lion 4</strain>
        <tissue evidence="5">Leaf</tissue>
    </source>
</reference>
<feature type="transmembrane region" description="Helical" evidence="4">
    <location>
        <begin position="452"/>
        <end position="471"/>
    </location>
</feature>
<feature type="transmembrane region" description="Helical" evidence="4">
    <location>
        <begin position="107"/>
        <end position="128"/>
    </location>
</feature>
<feature type="transmembrane region" description="Helical" evidence="4">
    <location>
        <begin position="477"/>
        <end position="500"/>
    </location>
</feature>
<evidence type="ECO:0000256" key="4">
    <source>
        <dbReference type="SAM" id="Phobius"/>
    </source>
</evidence>
<dbReference type="GO" id="GO:0005886">
    <property type="term" value="C:plasma membrane"/>
    <property type="evidence" value="ECO:0007669"/>
    <property type="project" value="TreeGrafter"/>
</dbReference>
<feature type="transmembrane region" description="Helical" evidence="4">
    <location>
        <begin position="189"/>
        <end position="211"/>
    </location>
</feature>
<comment type="similarity">
    <text evidence="2">Belongs to the MscS (TC 1.A.23) family.</text>
</comment>
<gene>
    <name evidence="5" type="ORF">G4B88_012907</name>
</gene>
<dbReference type="InterPro" id="IPR016688">
    <property type="entry name" value="MscS-like_plants/fungi"/>
</dbReference>
<feature type="transmembrane region" description="Helical" evidence="4">
    <location>
        <begin position="869"/>
        <end position="890"/>
    </location>
</feature>
<feature type="region of interest" description="Disordered" evidence="3">
    <location>
        <begin position="1197"/>
        <end position="1274"/>
    </location>
</feature>
<evidence type="ECO:0000256" key="1">
    <source>
        <dbReference type="ARBA" id="ARBA00004141"/>
    </source>
</evidence>
<dbReference type="PANTHER" id="PTHR31618:SF20">
    <property type="entry name" value="MECHANOSENSITIVE ION CHANNEL PROTEIN 10"/>
    <property type="match status" value="1"/>
</dbReference>
<keyword evidence="6" id="KW-1185">Reference proteome</keyword>
<feature type="transmembrane region" description="Helical" evidence="4">
    <location>
        <begin position="1123"/>
        <end position="1146"/>
    </location>
</feature>
<keyword evidence="4" id="KW-0472">Membrane</keyword>
<sequence length="1274" mass="143558">MIEVKREKALFNNGESCVVDIRKVVEAKEEEGSFSNVSLAPHETLTHRKTLIRSVFLKPKSRFGETSAPIDTAMVEEHPSPGLDDFEETYEKVEMKKEKRKKLKTKVLVELVLFLILVSCLVCSLIVKKLEKTIIWGLELWRWVFLVMVISCGLSMINWFMHLIVFIIERNFLLRKKVLYLVHGLKRSVQVFIWLDFILLTWVLVFINHGVPRSKFTTKILESITWGLVTFLIGSFLWLLKALLLKILASSFHANTLFDRIQESIFHQYVLQTLSGHPFMDVAKRVGRLPSMGQLSFTSTKKGNMHEETEVIDMAQLHKMKQDEVSAWTMKVWIDAVSSSGLSTISYQFDEMENVAAEQNKEITSEMEATAAAYHIFRNVARPGSNYIDEDDLLRFMTKEDVYLVLPLIERENGRIDRKALTDWVVKVYNGRKALGHALSDTKTAVNQLNKLVTTILIVVTIVIWLLLMEIDTTKVLVFFSSHLVLAAFVFGKDIVFVFIMHPFDVGNRCVIDGILAMFIFAKSLKARGREPNLGSSLRLRPGLGVGARQRFGGKGKGGQGSNLGSRPWSGIRGSSSGSEPRFGLDSELSFGPSQGSGSGQGQSVRSRSGSKSWVHVQGPRFDPESVVLKSIENSTASPISELLYVMIEVKREKALFNNGESCVVDIRKVVEAKEEEGSFSNVSLAPHETLTHRKTLIRSVFLKPKSRFGETSAPIDTAMVEEHPSPGLDDFEETYEKVEMKKEKRKKLKTKVLVELVLFLILVSCLVCSLIVKKLEKTIIWGLELWRWVFLVMVISCGLSMINWFMHLIVFIIERNFLLRKKVLYLVHGLKRSVQVFIWLDFILLTWVLVFINHGVPRSKFTTKILESITWGLVTFLIGSFLWLLKALLLKILASSFHANTLFDRIQESIFHQYVLQTLSGHPFMDVAKRVGRLPSMGQLSFTSTKKGNMHEETEVIDMAQLHKMKQDEVSAWTMKVWIDAVSSSGLSTISYQFDEMENVAAEQNKEITSEMEATAAAYHIFRNVARPGSNYIDEDDLLRFMTKEDVYLVLPLIERENGRIDRKALTDWVVKVYNGRKALGHALSDTKTAVNQLNKLVTTILIVVTIVIWLLLMEIDTTKVLVFFSSHLVLAAFVFGKDIVFVFIMHPFDVGNRCVIDGILAMFIFAKSLKARGREPNLGSSLRLRPGLGVGARQRFGGKGKGGQGSNLGSRPWSGIRGSSSGSEPRFGLDSELSFGPSQGSGSGQGQSVRSRSGSKSWVHVQGPRFDPESGT</sequence>
<evidence type="ECO:0000313" key="6">
    <source>
        <dbReference type="Proteomes" id="UP000583929"/>
    </source>
</evidence>
<feature type="transmembrane region" description="Helical" evidence="4">
    <location>
        <begin position="223"/>
        <end position="244"/>
    </location>
</feature>
<evidence type="ECO:0008006" key="7">
    <source>
        <dbReference type="Google" id="ProtNLM"/>
    </source>
</evidence>
<proteinExistence type="inferred from homology"/>
<dbReference type="GO" id="GO:0050982">
    <property type="term" value="P:detection of mechanical stimulus"/>
    <property type="evidence" value="ECO:0007669"/>
    <property type="project" value="TreeGrafter"/>
</dbReference>
<feature type="transmembrane region" description="Helical" evidence="4">
    <location>
        <begin position="835"/>
        <end position="857"/>
    </location>
</feature>
<feature type="transmembrane region" description="Helical" evidence="4">
    <location>
        <begin position="786"/>
        <end position="814"/>
    </location>
</feature>
<feature type="compositionally biased region" description="Low complexity" evidence="3">
    <location>
        <begin position="1248"/>
        <end position="1259"/>
    </location>
</feature>
<evidence type="ECO:0000256" key="2">
    <source>
        <dbReference type="ARBA" id="ARBA00008017"/>
    </source>
</evidence>
<feature type="transmembrane region" description="Helical" evidence="4">
    <location>
        <begin position="140"/>
        <end position="168"/>
    </location>
</feature>